<comment type="caution">
    <text evidence="1">The sequence shown here is derived from an EMBL/GenBank/DDBJ whole genome shotgun (WGS) entry which is preliminary data.</text>
</comment>
<sequence length="109" mass="12699">MKRTKRELQVLHKEFQMILDRFISYLKTQNKLNTADDLLPEMSYTYMDCHNKIDTTRCILWRGNALLKSGCDAQINVELQRFAKPEAGIALEIFAHKTGLPLTKGWIKE</sequence>
<proteinExistence type="predicted"/>
<protein>
    <submittedName>
        <fullName evidence="1">Uncharacterized protein</fullName>
    </submittedName>
</protein>
<accession>A0A0F9KSS0</accession>
<evidence type="ECO:0000313" key="1">
    <source>
        <dbReference type="EMBL" id="KKM18475.1"/>
    </source>
</evidence>
<gene>
    <name evidence="1" type="ORF">LCGC14_1665340</name>
</gene>
<reference evidence="1" key="1">
    <citation type="journal article" date="2015" name="Nature">
        <title>Complex archaea that bridge the gap between prokaryotes and eukaryotes.</title>
        <authorList>
            <person name="Spang A."/>
            <person name="Saw J.H."/>
            <person name="Jorgensen S.L."/>
            <person name="Zaremba-Niedzwiedzka K."/>
            <person name="Martijn J."/>
            <person name="Lind A.E."/>
            <person name="van Eijk R."/>
            <person name="Schleper C."/>
            <person name="Guy L."/>
            <person name="Ettema T.J."/>
        </authorList>
    </citation>
    <scope>NUCLEOTIDE SEQUENCE</scope>
</reference>
<organism evidence="1">
    <name type="scientific">marine sediment metagenome</name>
    <dbReference type="NCBI Taxonomy" id="412755"/>
    <lineage>
        <taxon>unclassified sequences</taxon>
        <taxon>metagenomes</taxon>
        <taxon>ecological metagenomes</taxon>
    </lineage>
</organism>
<name>A0A0F9KSS0_9ZZZZ</name>
<dbReference type="AlphaFoldDB" id="A0A0F9KSS0"/>
<dbReference type="EMBL" id="LAZR01014215">
    <property type="protein sequence ID" value="KKM18475.1"/>
    <property type="molecule type" value="Genomic_DNA"/>
</dbReference>